<feature type="transmembrane region" description="Helical" evidence="1">
    <location>
        <begin position="29"/>
        <end position="55"/>
    </location>
</feature>
<dbReference type="AlphaFoldDB" id="A0ABD6AZZ7"/>
<keyword evidence="1" id="KW-0472">Membrane</keyword>
<evidence type="ECO:0000313" key="3">
    <source>
        <dbReference type="Proteomes" id="UP001597187"/>
    </source>
</evidence>
<evidence type="ECO:0000313" key="2">
    <source>
        <dbReference type="EMBL" id="MFD1515483.1"/>
    </source>
</evidence>
<proteinExistence type="predicted"/>
<dbReference type="Pfam" id="PF25927">
    <property type="entry name" value="DUF7972"/>
    <property type="match status" value="1"/>
</dbReference>
<keyword evidence="1" id="KW-0812">Transmembrane</keyword>
<name>A0ABD6AZZ7_9EURY</name>
<dbReference type="InterPro" id="IPR058278">
    <property type="entry name" value="DUF7972"/>
</dbReference>
<dbReference type="EMBL" id="JBHUDC010000008">
    <property type="protein sequence ID" value="MFD1515483.1"/>
    <property type="molecule type" value="Genomic_DNA"/>
</dbReference>
<reference evidence="2 3" key="1">
    <citation type="journal article" date="2019" name="Int. J. Syst. Evol. Microbiol.">
        <title>The Global Catalogue of Microorganisms (GCM) 10K type strain sequencing project: providing services to taxonomists for standard genome sequencing and annotation.</title>
        <authorList>
            <consortium name="The Broad Institute Genomics Platform"/>
            <consortium name="The Broad Institute Genome Sequencing Center for Infectious Disease"/>
            <person name="Wu L."/>
            <person name="Ma J."/>
        </authorList>
    </citation>
    <scope>NUCLEOTIDE SEQUENCE [LARGE SCALE GENOMIC DNA]</scope>
    <source>
        <strain evidence="2 3">CGMCC 1.12563</strain>
    </source>
</reference>
<evidence type="ECO:0000256" key="1">
    <source>
        <dbReference type="SAM" id="Phobius"/>
    </source>
</evidence>
<dbReference type="Proteomes" id="UP001597187">
    <property type="component" value="Unassembled WGS sequence"/>
</dbReference>
<feature type="transmembrane region" description="Helical" evidence="1">
    <location>
        <begin position="264"/>
        <end position="286"/>
    </location>
</feature>
<gene>
    <name evidence="2" type="ORF">ACFSBT_19565</name>
</gene>
<sequence length="343" mass="37558">MSDLSVEKQADVSTENTMRARAGESRLKLWVLLGANRLLVTGVLCAIIFVGFILLGVSFDPPFYVRVVEGDVLGTMFSTMTSALITGVTLVVSINQLVISQENGPLGDQHSRMSNTLDFRQYTSELIGTTAPADPSAFLAAIVEASEDRATDLEEAVEQLGNDQFTEEVSEFVDSLTGNAETVKDKLDGATFGTFDVLFAALDYNYSYKVFQVDRLRELYGDDIDQETNDLFDELHTSLVMFGPAREHIKTLYFQWALTSLSQLIVYAAIPALLVSGAMLAFVDAATFTGTTLGISDILWVTSGAFTVSLVPFFLFVSYVMRIATVAKRTLAIGPLILRDSQR</sequence>
<comment type="caution">
    <text evidence="2">The sequence shown here is derived from an EMBL/GenBank/DDBJ whole genome shotgun (WGS) entry which is preliminary data.</text>
</comment>
<organism evidence="2 3">
    <name type="scientific">Halomarina rubra</name>
    <dbReference type="NCBI Taxonomy" id="2071873"/>
    <lineage>
        <taxon>Archaea</taxon>
        <taxon>Methanobacteriati</taxon>
        <taxon>Methanobacteriota</taxon>
        <taxon>Stenosarchaea group</taxon>
        <taxon>Halobacteria</taxon>
        <taxon>Halobacteriales</taxon>
        <taxon>Natronomonadaceae</taxon>
        <taxon>Halomarina</taxon>
    </lineage>
</organism>
<feature type="transmembrane region" description="Helical" evidence="1">
    <location>
        <begin position="298"/>
        <end position="321"/>
    </location>
</feature>
<accession>A0ABD6AZZ7</accession>
<protein>
    <submittedName>
        <fullName evidence="2">Uncharacterized protein</fullName>
    </submittedName>
</protein>
<feature type="transmembrane region" description="Helical" evidence="1">
    <location>
        <begin position="75"/>
        <end position="94"/>
    </location>
</feature>
<keyword evidence="1" id="KW-1133">Transmembrane helix</keyword>
<keyword evidence="3" id="KW-1185">Reference proteome</keyword>
<dbReference type="RefSeq" id="WP_250875397.1">
    <property type="nucleotide sequence ID" value="NZ_JALXFV010000008.1"/>
</dbReference>